<dbReference type="AlphaFoldDB" id="A0A4Q4ST43"/>
<keyword evidence="3 4" id="KW-0460">Magnesium</keyword>
<dbReference type="OrthoDB" id="3004402at2759"/>
<evidence type="ECO:0000256" key="1">
    <source>
        <dbReference type="ARBA" id="ARBA00001946"/>
    </source>
</evidence>
<dbReference type="GO" id="GO:0008299">
    <property type="term" value="P:isoprenoid biosynthetic process"/>
    <property type="evidence" value="ECO:0007669"/>
    <property type="project" value="UniProtKB-ARBA"/>
</dbReference>
<comment type="caution">
    <text evidence="5">The sequence shown here is derived from an EMBL/GenBank/DDBJ whole genome shotgun (WGS) entry which is preliminary data.</text>
</comment>
<accession>A0A4Q4ST43</accession>
<proteinExistence type="inferred from homology"/>
<protein>
    <recommendedName>
        <fullName evidence="4">Terpene synthase</fullName>
        <ecNumber evidence="4">4.2.3.-</ecNumber>
    </recommendedName>
</protein>
<comment type="cofactor">
    <cofactor evidence="1 4">
        <name>Mg(2+)</name>
        <dbReference type="ChEBI" id="CHEBI:18420"/>
    </cofactor>
</comment>
<keyword evidence="6" id="KW-1185">Reference proteome</keyword>
<name>A0A4Q4ST43_9PEZI</name>
<organism evidence="5 6">
    <name type="scientific">Monosporascus ibericus</name>
    <dbReference type="NCBI Taxonomy" id="155417"/>
    <lineage>
        <taxon>Eukaryota</taxon>
        <taxon>Fungi</taxon>
        <taxon>Dikarya</taxon>
        <taxon>Ascomycota</taxon>
        <taxon>Pezizomycotina</taxon>
        <taxon>Sordariomycetes</taxon>
        <taxon>Xylariomycetidae</taxon>
        <taxon>Xylariales</taxon>
        <taxon>Xylariales incertae sedis</taxon>
        <taxon>Monosporascus</taxon>
    </lineage>
</organism>
<dbReference type="PANTHER" id="PTHR35201">
    <property type="entry name" value="TERPENE SYNTHASE"/>
    <property type="match status" value="1"/>
</dbReference>
<dbReference type="PANTHER" id="PTHR35201:SF4">
    <property type="entry name" value="BETA-PINACENE SYNTHASE-RELATED"/>
    <property type="match status" value="1"/>
</dbReference>
<dbReference type="InterPro" id="IPR034686">
    <property type="entry name" value="Terpene_cyclase-like_2"/>
</dbReference>
<dbReference type="EMBL" id="QJNU01001591">
    <property type="protein sequence ID" value="RYO74186.1"/>
    <property type="molecule type" value="Genomic_DNA"/>
</dbReference>
<dbReference type="GO" id="GO:0010333">
    <property type="term" value="F:terpene synthase activity"/>
    <property type="evidence" value="ECO:0007669"/>
    <property type="project" value="InterPro"/>
</dbReference>
<dbReference type="EC" id="4.2.3.-" evidence="4"/>
<dbReference type="GO" id="GO:0046872">
    <property type="term" value="F:metal ion binding"/>
    <property type="evidence" value="ECO:0007669"/>
    <property type="project" value="UniProtKB-KW"/>
</dbReference>
<dbReference type="Proteomes" id="UP000293360">
    <property type="component" value="Unassembled WGS sequence"/>
</dbReference>
<evidence type="ECO:0000313" key="5">
    <source>
        <dbReference type="EMBL" id="RYO74186.1"/>
    </source>
</evidence>
<evidence type="ECO:0000256" key="4">
    <source>
        <dbReference type="RuleBase" id="RU366034"/>
    </source>
</evidence>
<dbReference type="Gene3D" id="1.10.600.10">
    <property type="entry name" value="Farnesyl Diphosphate Synthase"/>
    <property type="match status" value="1"/>
</dbReference>
<dbReference type="SUPFAM" id="SSF48576">
    <property type="entry name" value="Terpenoid synthases"/>
    <property type="match status" value="1"/>
</dbReference>
<dbReference type="STRING" id="155417.A0A4Q4ST43"/>
<evidence type="ECO:0000313" key="6">
    <source>
        <dbReference type="Proteomes" id="UP000293360"/>
    </source>
</evidence>
<keyword evidence="4" id="KW-0456">Lyase</keyword>
<comment type="similarity">
    <text evidence="2 4">Belongs to the terpene synthase family.</text>
</comment>
<dbReference type="InterPro" id="IPR008949">
    <property type="entry name" value="Isoprenoid_synthase_dom_sf"/>
</dbReference>
<gene>
    <name evidence="5" type="ORF">DL764_010940</name>
</gene>
<evidence type="ECO:0000256" key="3">
    <source>
        <dbReference type="ARBA" id="ARBA00022842"/>
    </source>
</evidence>
<keyword evidence="4" id="KW-0479">Metal-binding</keyword>
<reference evidence="5 6" key="1">
    <citation type="submission" date="2018-06" db="EMBL/GenBank/DDBJ databases">
        <title>Complete Genomes of Monosporascus.</title>
        <authorList>
            <person name="Robinson A.J."/>
            <person name="Natvig D.O."/>
        </authorList>
    </citation>
    <scope>NUCLEOTIDE SEQUENCE [LARGE SCALE GENOMIC DNA]</scope>
    <source>
        <strain evidence="5 6">CBS 110550</strain>
    </source>
</reference>
<evidence type="ECO:0000256" key="2">
    <source>
        <dbReference type="ARBA" id="ARBA00006333"/>
    </source>
</evidence>
<dbReference type="Pfam" id="PF19086">
    <property type="entry name" value="Terpene_syn_C_2"/>
    <property type="match status" value="1"/>
</dbReference>
<sequence length="317" mass="36719">MAPAMCDLVSVNGLGIHRPSPRWIAELHPRESKVSDEVNGYFLEHWPFPNEKARKKFVASGFPRATCFTFPRALDDRIHFVCRLLTLLFLVDDLLEDMSLEDGRAYNERLMAMSRGDVSPDRNIPVEYMMWDLWESMRAQDRESADELLEPTFEFMRAQTHPTRLKRMELKEYLEYRVVDVGTPALMRFSMALHLSPEDLALVNPVERNFGKQLSVMNDIYSFEKELLASKNGHEGGFLCSAVSTLSDAAEISYESSRRILYALCREWELTHERLVQEVLAVKDNEAIRAYLKAFELQMSGNEEWSTMTQRYRVSKG</sequence>